<dbReference type="RefSeq" id="WP_011862674.1">
    <property type="nucleotide sequence ID" value="NC_009091.1"/>
</dbReference>
<organism evidence="2 3">
    <name type="scientific">Prochlorococcus marinus (strain MIT 9301)</name>
    <dbReference type="NCBI Taxonomy" id="167546"/>
    <lineage>
        <taxon>Bacteria</taxon>
        <taxon>Bacillati</taxon>
        <taxon>Cyanobacteriota</taxon>
        <taxon>Cyanophyceae</taxon>
        <taxon>Synechococcales</taxon>
        <taxon>Prochlorococcaceae</taxon>
        <taxon>Prochlorococcus</taxon>
    </lineage>
</organism>
<keyword evidence="1" id="KW-0732">Signal</keyword>
<name>A3PC33_PROM0</name>
<dbReference type="KEGG" id="pmg:P9301_06851"/>
<evidence type="ECO:0000256" key="1">
    <source>
        <dbReference type="SAM" id="SignalP"/>
    </source>
</evidence>
<dbReference type="OrthoDB" id="559700at2"/>
<dbReference type="STRING" id="167546.P9301_06851"/>
<evidence type="ECO:0008006" key="4">
    <source>
        <dbReference type="Google" id="ProtNLM"/>
    </source>
</evidence>
<dbReference type="HOGENOM" id="CLU_1968575_0_0_3"/>
<proteinExistence type="predicted"/>
<feature type="chain" id="PRO_5002657013" description="DUF1311 domain-containing protein" evidence="1">
    <location>
        <begin position="21"/>
        <end position="127"/>
    </location>
</feature>
<feature type="signal peptide" evidence="1">
    <location>
        <begin position="1"/>
        <end position="20"/>
    </location>
</feature>
<accession>A3PC33</accession>
<gene>
    <name evidence="2" type="ordered locus">P9301_06851</name>
</gene>
<protein>
    <recommendedName>
        <fullName evidence="4">DUF1311 domain-containing protein</fullName>
    </recommendedName>
</protein>
<evidence type="ECO:0000313" key="3">
    <source>
        <dbReference type="Proteomes" id="UP000001430"/>
    </source>
</evidence>
<reference evidence="2 3" key="1">
    <citation type="journal article" date="2007" name="PLoS Genet.">
        <title>Patterns and implications of gene gain and loss in the evolution of Prochlorococcus.</title>
        <authorList>
            <person name="Kettler G.C."/>
            <person name="Martiny A.C."/>
            <person name="Huang K."/>
            <person name="Zucker J."/>
            <person name="Coleman M.L."/>
            <person name="Rodrigue S."/>
            <person name="Chen F."/>
            <person name="Lapidus A."/>
            <person name="Ferriera S."/>
            <person name="Johnson J."/>
            <person name="Steglich C."/>
            <person name="Church G.M."/>
            <person name="Richardson P."/>
            <person name="Chisholm S.W."/>
        </authorList>
    </citation>
    <scope>NUCLEOTIDE SEQUENCE [LARGE SCALE GENOMIC DNA]</scope>
    <source>
        <strain evidence="2 3">MIT 9301</strain>
    </source>
</reference>
<dbReference type="Proteomes" id="UP000001430">
    <property type="component" value="Chromosome"/>
</dbReference>
<keyword evidence="3" id="KW-1185">Reference proteome</keyword>
<dbReference type="EMBL" id="CP000576">
    <property type="protein sequence ID" value="ABO17308.1"/>
    <property type="molecule type" value="Genomic_DNA"/>
</dbReference>
<evidence type="ECO:0000313" key="2">
    <source>
        <dbReference type="EMBL" id="ABO17308.1"/>
    </source>
</evidence>
<dbReference type="AlphaFoldDB" id="A3PC33"/>
<dbReference type="eggNOG" id="ENOG5032GTM">
    <property type="taxonomic scope" value="Bacteria"/>
</dbReference>
<sequence length="127" mass="15098">MKYLLLSLLAAFALPIEVNAEDKDFERWKESYFENYPFECVETGSTPEYTRCEVERLLKSDWELKKELNNDQLWEEWRKARGSICYHYQNKFFGQGTVKPLMTIACQQRLNSESKRYCITGEDKQCG</sequence>